<keyword evidence="6" id="KW-1185">Reference proteome</keyword>
<dbReference type="Proteomes" id="UP000053699">
    <property type="component" value="Unassembled WGS sequence"/>
</dbReference>
<proteinExistence type="inferred from homology"/>
<name>A0A0F4ESI1_9MYCO</name>
<comment type="similarity">
    <text evidence="2">Belongs to the MTB12 family.</text>
</comment>
<accession>A0A0F4ESI1</accession>
<feature type="chain" id="PRO_5002468183" evidence="3">
    <location>
        <begin position="27"/>
        <end position="165"/>
    </location>
</feature>
<comment type="caution">
    <text evidence="5">The sequence shown here is derived from an EMBL/GenBank/DDBJ whole genome shotgun (WGS) entry which is preliminary data.</text>
</comment>
<reference evidence="5 6" key="1">
    <citation type="journal article" date="2015" name="Proc. Natl. Acad. Sci. U.S.A.">
        <title>Insight into the evolution and origin of leprosy bacilli from the genome sequence of Mycobacterium lepromatosis.</title>
        <authorList>
            <person name="Singh P."/>
            <person name="Benjak A."/>
            <person name="Schuenemann V.J."/>
            <person name="Herbig A."/>
            <person name="Avanzi C."/>
            <person name="Busso P."/>
            <person name="Nieselt K."/>
            <person name="Krause J."/>
            <person name="Vera-Cabrera L."/>
            <person name="Cole S.T."/>
        </authorList>
    </citation>
    <scope>NUCLEOTIDE SEQUENCE [LARGE SCALE GENOMIC DNA]</scope>
    <source>
        <strain evidence="5 6">Mx1-22A</strain>
    </source>
</reference>
<evidence type="ECO:0000256" key="3">
    <source>
        <dbReference type="SAM" id="SignalP"/>
    </source>
</evidence>
<evidence type="ECO:0000313" key="6">
    <source>
        <dbReference type="Proteomes" id="UP000053699"/>
    </source>
</evidence>
<dbReference type="InterPro" id="IPR058644">
    <property type="entry name" value="Mtb12-like_C"/>
</dbReference>
<dbReference type="AlphaFoldDB" id="A0A0F4ESI1"/>
<dbReference type="PATRIC" id="fig|480418.6.peg.5918"/>
<sequence>MTMKFIATYVVLAILGVAADGLTSMAIPTDPAASHIQPAAFGVPLPEDPAADVPTAAELTKLLDSIVNPDVSFVHKSKLVEGGIGSAEAHIGDRELKKAAQNGDLPLLFSVTNIQPGTGGSATADVSVSGPKLHPPVTQNVTFINRGSWMLSRHSAMKLLQFAGR</sequence>
<gene>
    <name evidence="5" type="primary">cfp2</name>
    <name evidence="5" type="ORF">MLPM_0620</name>
</gene>
<dbReference type="Pfam" id="PF26580">
    <property type="entry name" value="Mtb12_C"/>
    <property type="match status" value="1"/>
</dbReference>
<protein>
    <submittedName>
        <fullName evidence="5">Low molecular weight antigen</fullName>
    </submittedName>
</protein>
<feature type="domain" description="Low molecular weight antigen MTB12-like C-terminal" evidence="4">
    <location>
        <begin position="52"/>
        <end position="164"/>
    </location>
</feature>
<keyword evidence="1 3" id="KW-0732">Signal</keyword>
<organism evidence="5 6">
    <name type="scientific">Mycobacterium lepromatosis</name>
    <dbReference type="NCBI Taxonomy" id="480418"/>
    <lineage>
        <taxon>Bacteria</taxon>
        <taxon>Bacillati</taxon>
        <taxon>Actinomycetota</taxon>
        <taxon>Actinomycetes</taxon>
        <taxon>Mycobacteriales</taxon>
        <taxon>Mycobacteriaceae</taxon>
        <taxon>Mycobacterium</taxon>
    </lineage>
</organism>
<dbReference type="OrthoDB" id="4752056at2"/>
<dbReference type="EMBL" id="JRPY01000031">
    <property type="protein sequence ID" value="KJX75562.1"/>
    <property type="molecule type" value="Genomic_DNA"/>
</dbReference>
<evidence type="ECO:0000256" key="2">
    <source>
        <dbReference type="ARBA" id="ARBA00093774"/>
    </source>
</evidence>
<dbReference type="RefSeq" id="WP_045842611.1">
    <property type="nucleotide sequence ID" value="NZ_CP083405.1"/>
</dbReference>
<feature type="signal peptide" evidence="3">
    <location>
        <begin position="1"/>
        <end position="26"/>
    </location>
</feature>
<evidence type="ECO:0000313" key="5">
    <source>
        <dbReference type="EMBL" id="KJX75562.1"/>
    </source>
</evidence>
<evidence type="ECO:0000256" key="1">
    <source>
        <dbReference type="ARBA" id="ARBA00022729"/>
    </source>
</evidence>
<evidence type="ECO:0000259" key="4">
    <source>
        <dbReference type="Pfam" id="PF26580"/>
    </source>
</evidence>